<proteinExistence type="predicted"/>
<accession>A0A1D1UXY6</accession>
<keyword evidence="2" id="KW-1185">Reference proteome</keyword>
<evidence type="ECO:0000313" key="2">
    <source>
        <dbReference type="Proteomes" id="UP000186922"/>
    </source>
</evidence>
<dbReference type="EMBL" id="BDGG01000002">
    <property type="protein sequence ID" value="GAU92562.1"/>
    <property type="molecule type" value="Genomic_DNA"/>
</dbReference>
<sequence length="73" mass="8064">MFSAPVAPITSCTFRNAAVVLTNPTGQRKPQCKEVAGRGKVACDVDDHLQTRGQHVLAIYYTIQGWRHRVGKL</sequence>
<protein>
    <submittedName>
        <fullName evidence="1">Uncharacterized protein</fullName>
    </submittedName>
</protein>
<evidence type="ECO:0000313" key="1">
    <source>
        <dbReference type="EMBL" id="GAU92562.1"/>
    </source>
</evidence>
<organism evidence="1 2">
    <name type="scientific">Ramazzottius varieornatus</name>
    <name type="common">Water bear</name>
    <name type="synonym">Tardigrade</name>
    <dbReference type="NCBI Taxonomy" id="947166"/>
    <lineage>
        <taxon>Eukaryota</taxon>
        <taxon>Metazoa</taxon>
        <taxon>Ecdysozoa</taxon>
        <taxon>Tardigrada</taxon>
        <taxon>Eutardigrada</taxon>
        <taxon>Parachela</taxon>
        <taxon>Hypsibioidea</taxon>
        <taxon>Ramazzottiidae</taxon>
        <taxon>Ramazzottius</taxon>
    </lineage>
</organism>
<name>A0A1D1UXY6_RAMVA</name>
<dbReference type="AlphaFoldDB" id="A0A1D1UXY6"/>
<comment type="caution">
    <text evidence="1">The sequence shown here is derived from an EMBL/GenBank/DDBJ whole genome shotgun (WGS) entry which is preliminary data.</text>
</comment>
<dbReference type="Proteomes" id="UP000186922">
    <property type="component" value="Unassembled WGS sequence"/>
</dbReference>
<gene>
    <name evidence="1" type="primary">RvY_04626-1</name>
    <name evidence="1" type="synonym">RvY_04626.1</name>
    <name evidence="1" type="ORF">RvY_04626</name>
</gene>
<reference evidence="1 2" key="1">
    <citation type="journal article" date="2016" name="Nat. Commun.">
        <title>Extremotolerant tardigrade genome and improved radiotolerance of human cultured cells by tardigrade-unique protein.</title>
        <authorList>
            <person name="Hashimoto T."/>
            <person name="Horikawa D.D."/>
            <person name="Saito Y."/>
            <person name="Kuwahara H."/>
            <person name="Kozuka-Hata H."/>
            <person name="Shin-I T."/>
            <person name="Minakuchi Y."/>
            <person name="Ohishi K."/>
            <person name="Motoyama A."/>
            <person name="Aizu T."/>
            <person name="Enomoto A."/>
            <person name="Kondo K."/>
            <person name="Tanaka S."/>
            <person name="Hara Y."/>
            <person name="Koshikawa S."/>
            <person name="Sagara H."/>
            <person name="Miura T."/>
            <person name="Yokobori S."/>
            <person name="Miyagawa K."/>
            <person name="Suzuki Y."/>
            <person name="Kubo T."/>
            <person name="Oyama M."/>
            <person name="Kohara Y."/>
            <person name="Fujiyama A."/>
            <person name="Arakawa K."/>
            <person name="Katayama T."/>
            <person name="Toyoda A."/>
            <person name="Kunieda T."/>
        </authorList>
    </citation>
    <scope>NUCLEOTIDE SEQUENCE [LARGE SCALE GENOMIC DNA]</scope>
    <source>
        <strain evidence="1 2">YOKOZUNA-1</strain>
    </source>
</reference>